<evidence type="ECO:0000256" key="2">
    <source>
        <dbReference type="SAM" id="MobiDB-lite"/>
    </source>
</evidence>
<dbReference type="GO" id="GO:0003700">
    <property type="term" value="F:DNA-binding transcription factor activity"/>
    <property type="evidence" value="ECO:0007669"/>
    <property type="project" value="InterPro"/>
</dbReference>
<name>A0A084QCU9_STAC4</name>
<dbReference type="OMA" id="NLFVEQH"/>
<feature type="compositionally biased region" description="Polar residues" evidence="2">
    <location>
        <begin position="93"/>
        <end position="107"/>
    </location>
</feature>
<evidence type="ECO:0000256" key="3">
    <source>
        <dbReference type="SAM" id="Phobius"/>
    </source>
</evidence>
<evidence type="ECO:0000313" key="5">
    <source>
        <dbReference type="EMBL" id="KFA61784.1"/>
    </source>
</evidence>
<dbReference type="HOGENOM" id="CLU_009377_1_1_1"/>
<feature type="transmembrane region" description="Helical" evidence="3">
    <location>
        <begin position="579"/>
        <end position="600"/>
    </location>
</feature>
<dbReference type="SMART" id="SM00906">
    <property type="entry name" value="Fungal_trans"/>
    <property type="match status" value="1"/>
</dbReference>
<dbReference type="GO" id="GO:0003677">
    <property type="term" value="F:DNA binding"/>
    <property type="evidence" value="ECO:0007669"/>
    <property type="project" value="InterPro"/>
</dbReference>
<evidence type="ECO:0000256" key="1">
    <source>
        <dbReference type="ARBA" id="ARBA00023242"/>
    </source>
</evidence>
<keyword evidence="1" id="KW-0539">Nucleus</keyword>
<evidence type="ECO:0000313" key="6">
    <source>
        <dbReference type="Proteomes" id="UP000028524"/>
    </source>
</evidence>
<feature type="region of interest" description="Disordered" evidence="2">
    <location>
        <begin position="93"/>
        <end position="127"/>
    </location>
</feature>
<keyword evidence="3" id="KW-1133">Transmembrane helix</keyword>
<proteinExistence type="predicted"/>
<dbReference type="EMBL" id="KL660835">
    <property type="protein sequence ID" value="KFA61784.1"/>
    <property type="molecule type" value="Genomic_DNA"/>
</dbReference>
<dbReference type="Pfam" id="PF04082">
    <property type="entry name" value="Fungal_trans"/>
    <property type="match status" value="1"/>
</dbReference>
<dbReference type="GO" id="GO:0006351">
    <property type="term" value="P:DNA-templated transcription"/>
    <property type="evidence" value="ECO:0007669"/>
    <property type="project" value="InterPro"/>
</dbReference>
<feature type="domain" description="Xylanolytic transcriptional activator regulatory" evidence="4">
    <location>
        <begin position="345"/>
        <end position="416"/>
    </location>
</feature>
<dbReference type="Proteomes" id="UP000028524">
    <property type="component" value="Unassembled WGS sequence"/>
</dbReference>
<evidence type="ECO:0000259" key="4">
    <source>
        <dbReference type="SMART" id="SM00906"/>
    </source>
</evidence>
<sequence>MLQLPHGRPVLYYHWSWSTTQRKSPEGPHLLPIVRPSIPSPLHKPASFFHGPPPPAPVAVLTAPSEKKIDRIENRLGNIECLLKNLSINSPQSDHLSHVQTPTTNFNAPPASSADVGSSDDESAYGGDNGIAAQTAFATEFLHRAVKRTSLREVNPKMEAALANLSQLVEIQNHRSISHGPRFPLQLPLPPGGLSKLPMPPATAVVPLLKQIKGKPNCKASRAPTNTQHRPLVSPPTLFTTLCGLVGITDFAALCRMVYFATEDFSDALFITVNIGLHNLFVEQHALASDPAARAEYQSYSRMCRVNSETGLANLPLFLSPKLENAQALLLGALYAVDVSRPSVAWILNSAAAQLCQTGGFHRLCCHQNDTPAITRVKRIVFWHVFMLDKGLSLRLGRAAVIQECDIEIPWNFDFAGITLLESTAIPSLWVQISALQGKIYDQLYVAPRATLHSFQALADALRSYSPSALAQPPGDIAQRAMAIAAECSRLSDEADVSRWEVLAQLQGVPSSEVIAVFLKGDEVQCQVILTLAYRVIPAPDGSLSRFCDECLQAARRAMAIHQETMQMMRPEGNMKSLYFHWNLLLTPYAPFFVLFCYVIETSSQDDLRILHDFVASLETARQESETVENLYRLCQVMYDVASLYVEAKAQQQQDQTMIPIGDEFEMYLSQLGVMPNGQQAVTPGVLAADHLGSNLKMTDWLAGSYNMIGLLEEDLSQMDGYRWMQQPSAPL</sequence>
<dbReference type="CDD" id="cd12148">
    <property type="entry name" value="fungal_TF_MHR"/>
    <property type="match status" value="1"/>
</dbReference>
<dbReference type="AlphaFoldDB" id="A0A084QCU9"/>
<keyword evidence="3" id="KW-0812">Transmembrane</keyword>
<gene>
    <name evidence="5" type="ORF">S40285_05611</name>
</gene>
<keyword evidence="3" id="KW-0472">Membrane</keyword>
<protein>
    <recommendedName>
        <fullName evidence="4">Xylanolytic transcriptional activator regulatory domain-containing protein</fullName>
    </recommendedName>
</protein>
<dbReference type="OrthoDB" id="103819at2759"/>
<dbReference type="PANTHER" id="PTHR46910:SF5">
    <property type="entry name" value="ZN(II)2CYS6 TRANSCRIPTION FACTOR (EUROFUNG)"/>
    <property type="match status" value="1"/>
</dbReference>
<dbReference type="STRING" id="1283841.A0A084QCU9"/>
<accession>A0A084QCU9</accession>
<dbReference type="InterPro" id="IPR007219">
    <property type="entry name" value="XnlR_reg_dom"/>
</dbReference>
<dbReference type="InterPro" id="IPR050987">
    <property type="entry name" value="AtrR-like"/>
</dbReference>
<dbReference type="PANTHER" id="PTHR46910">
    <property type="entry name" value="TRANSCRIPTION FACTOR PDR1"/>
    <property type="match status" value="1"/>
</dbReference>
<dbReference type="GO" id="GO:0008270">
    <property type="term" value="F:zinc ion binding"/>
    <property type="evidence" value="ECO:0007669"/>
    <property type="project" value="InterPro"/>
</dbReference>
<dbReference type="InParanoid" id="A0A084QCU9"/>
<keyword evidence="6" id="KW-1185">Reference proteome</keyword>
<organism evidence="5 6">
    <name type="scientific">Stachybotrys chlorohalonatus (strain IBT 40285)</name>
    <dbReference type="NCBI Taxonomy" id="1283841"/>
    <lineage>
        <taxon>Eukaryota</taxon>
        <taxon>Fungi</taxon>
        <taxon>Dikarya</taxon>
        <taxon>Ascomycota</taxon>
        <taxon>Pezizomycotina</taxon>
        <taxon>Sordariomycetes</taxon>
        <taxon>Hypocreomycetidae</taxon>
        <taxon>Hypocreales</taxon>
        <taxon>Stachybotryaceae</taxon>
        <taxon>Stachybotrys</taxon>
    </lineage>
</organism>
<reference evidence="5 6" key="1">
    <citation type="journal article" date="2014" name="BMC Genomics">
        <title>Comparative genome sequencing reveals chemotype-specific gene clusters in the toxigenic black mold Stachybotrys.</title>
        <authorList>
            <person name="Semeiks J."/>
            <person name="Borek D."/>
            <person name="Otwinowski Z."/>
            <person name="Grishin N.V."/>
        </authorList>
    </citation>
    <scope>NUCLEOTIDE SEQUENCE [LARGE SCALE GENOMIC DNA]</scope>
    <source>
        <strain evidence="5 6">IBT 40285</strain>
    </source>
</reference>